<dbReference type="AlphaFoldDB" id="A0A0F9I741"/>
<keyword evidence="1" id="KW-0175">Coiled coil</keyword>
<keyword evidence="3" id="KW-1133">Transmembrane helix</keyword>
<accession>A0A0F9I741</accession>
<proteinExistence type="predicted"/>
<organism evidence="4">
    <name type="scientific">marine sediment metagenome</name>
    <dbReference type="NCBI Taxonomy" id="412755"/>
    <lineage>
        <taxon>unclassified sequences</taxon>
        <taxon>metagenomes</taxon>
        <taxon>ecological metagenomes</taxon>
    </lineage>
</organism>
<comment type="caution">
    <text evidence="4">The sequence shown here is derived from an EMBL/GenBank/DDBJ whole genome shotgun (WGS) entry which is preliminary data.</text>
</comment>
<feature type="transmembrane region" description="Helical" evidence="3">
    <location>
        <begin position="319"/>
        <end position="344"/>
    </location>
</feature>
<keyword evidence="3" id="KW-0472">Membrane</keyword>
<feature type="region of interest" description="Disordered" evidence="2">
    <location>
        <begin position="418"/>
        <end position="438"/>
    </location>
</feature>
<name>A0A0F9I741_9ZZZZ</name>
<reference evidence="4" key="1">
    <citation type="journal article" date="2015" name="Nature">
        <title>Complex archaea that bridge the gap between prokaryotes and eukaryotes.</title>
        <authorList>
            <person name="Spang A."/>
            <person name="Saw J.H."/>
            <person name="Jorgensen S.L."/>
            <person name="Zaremba-Niedzwiedzka K."/>
            <person name="Martijn J."/>
            <person name="Lind A.E."/>
            <person name="van Eijk R."/>
            <person name="Schleper C."/>
            <person name="Guy L."/>
            <person name="Ettema T.J."/>
        </authorList>
    </citation>
    <scope>NUCLEOTIDE SEQUENCE</scope>
</reference>
<evidence type="ECO:0000256" key="2">
    <source>
        <dbReference type="SAM" id="MobiDB-lite"/>
    </source>
</evidence>
<evidence type="ECO:0000313" key="4">
    <source>
        <dbReference type="EMBL" id="KKL89615.1"/>
    </source>
</evidence>
<sequence>MAELAKFFVSIGSKFDQSGFDKTISKAQDVDNRFANITKGLKIGGAALTAFAAVGTAGILKLTKSASNLEETTSKFNTVFEDQIDIAEEWSKELVRSFGVSTEQSRRFLGSIQDLLVPMGMNSIAAGKLSNEVVKLSIDLGSFNNLPTEQVMLDIQSALVGNFETMKKYGVVLNVAAVEQEALTTGLIKTKDEMTPAIKAQAAYQLIIKGSTAALGDFNRTSDGFANQVKIMQSRIVDMSAKLGEKLIPTMKQIVSIISSAVGFLQNLSPQVVDLAAKILLLTTAFAGIAGPMLLFLGFLPQIFIGFTQVTAAAKLTTVALGATGITGAAIALTAAVLGLVIVWEKLIDAQNEAAGSDARRSKTLEDRIAQLRDLNAIIVQNISGREISDEQLKKGTEFIEKNNRAIARLQIRLEQQQRSESEGIDRNKKKTQDANDGKLKGTIATELQILEARRSTNEATIEELIAFLETQLVMWDENTKERLALEQKLFNAKKVQAEELKELREENQEELLISEQQVSDILLSQTLSTTGSVTDAFESMGDIIRNQVLEKVIQKVIETTGIVQGLVGALNLFTGGGLGLIGGLVGGVGKLFGFAEGGLALFPQVRKFAERGAEVALPLDSPQTSKALADAINRADGITNIGGNKVIINVPPIPNRATAELTGDLAGKAFIRRTKKNRRII</sequence>
<protein>
    <submittedName>
        <fullName evidence="4">Uncharacterized protein</fullName>
    </submittedName>
</protein>
<gene>
    <name evidence="4" type="ORF">LCGC14_1912920</name>
</gene>
<evidence type="ECO:0000256" key="3">
    <source>
        <dbReference type="SAM" id="Phobius"/>
    </source>
</evidence>
<feature type="transmembrane region" description="Helical" evidence="3">
    <location>
        <begin position="279"/>
        <end position="307"/>
    </location>
</feature>
<keyword evidence="3" id="KW-0812">Transmembrane</keyword>
<evidence type="ECO:0000256" key="1">
    <source>
        <dbReference type="SAM" id="Coils"/>
    </source>
</evidence>
<feature type="coiled-coil region" evidence="1">
    <location>
        <begin position="487"/>
        <end position="518"/>
    </location>
</feature>
<dbReference type="EMBL" id="LAZR01020238">
    <property type="protein sequence ID" value="KKL89615.1"/>
    <property type="molecule type" value="Genomic_DNA"/>
</dbReference>